<comment type="function">
    <text evidence="14">DNA-dependent RNA polymerase catalyzes the transcription of DNA into RNA using the four ribonucleoside triphosphates as substrates.</text>
</comment>
<dbReference type="GO" id="GO:0000428">
    <property type="term" value="C:DNA-directed RNA polymerase complex"/>
    <property type="evidence" value="ECO:0007669"/>
    <property type="project" value="UniProtKB-KW"/>
</dbReference>
<dbReference type="Proteomes" id="UP000610960">
    <property type="component" value="Unassembled WGS sequence"/>
</dbReference>
<dbReference type="GO" id="GO:0000287">
    <property type="term" value="F:magnesium ion binding"/>
    <property type="evidence" value="ECO:0007669"/>
    <property type="project" value="UniProtKB-UniRule"/>
</dbReference>
<dbReference type="PANTHER" id="PTHR19376">
    <property type="entry name" value="DNA-DIRECTED RNA POLYMERASE"/>
    <property type="match status" value="1"/>
</dbReference>
<dbReference type="CDD" id="cd02582">
    <property type="entry name" value="RNAP_archeal_A"/>
    <property type="match status" value="1"/>
</dbReference>
<dbReference type="EC" id="2.7.7.6" evidence="13"/>
<dbReference type="SUPFAM" id="SSF64484">
    <property type="entry name" value="beta and beta-prime subunits of DNA dependent RNA-polymerase"/>
    <property type="match status" value="1"/>
</dbReference>
<dbReference type="Gene3D" id="3.30.1490.180">
    <property type="entry name" value="RNA polymerase ii"/>
    <property type="match status" value="1"/>
</dbReference>
<keyword evidence="2 13" id="KW-0240">DNA-directed RNA polymerase</keyword>
<keyword evidence="9 13" id="KW-0238">DNA-binding</keyword>
<dbReference type="Pfam" id="PF04983">
    <property type="entry name" value="RNA_pol_Rpb1_3"/>
    <property type="match status" value="1"/>
</dbReference>
<reference evidence="16" key="1">
    <citation type="journal article" date="2014" name="Int. J. Syst. Evol. Microbiol.">
        <title>Complete genome sequence of Corynebacterium casei LMG S-19264T (=DSM 44701T), isolated from a smear-ripened cheese.</title>
        <authorList>
            <consortium name="US DOE Joint Genome Institute (JGI-PGF)"/>
            <person name="Walter F."/>
            <person name="Albersmeier A."/>
            <person name="Kalinowski J."/>
            <person name="Ruckert C."/>
        </authorList>
    </citation>
    <scope>NUCLEOTIDE SEQUENCE</scope>
    <source>
        <strain evidence="16">JCM 10088</strain>
    </source>
</reference>
<comment type="function">
    <text evidence="12 13">DNA-dependent RNA polymerase (RNAP) catalyzes the transcription of DNA into RNA using the four ribonucleoside triphosphates as substrates. Forms the clamp head domain.</text>
</comment>
<dbReference type="OrthoDB" id="371812at2157"/>
<dbReference type="InterPro" id="IPR007083">
    <property type="entry name" value="RNA_pol_Rpb1_4"/>
</dbReference>
<feature type="binding site" evidence="13">
    <location>
        <position position="83"/>
    </location>
    <ligand>
        <name>Zn(2+)</name>
        <dbReference type="ChEBI" id="CHEBI:29105"/>
        <label>1</label>
    </ligand>
</feature>
<dbReference type="GO" id="GO:0006351">
    <property type="term" value="P:DNA-templated transcription"/>
    <property type="evidence" value="ECO:0007669"/>
    <property type="project" value="UniProtKB-UniRule"/>
</dbReference>
<protein>
    <recommendedName>
        <fullName evidence="13">DNA-directed RNA polymerase subunit Rpo1N</fullName>
        <ecNumber evidence="13">2.7.7.6</ecNumber>
    </recommendedName>
    <alternativeName>
        <fullName evidence="13">DNA-directed RNA polymerase subunit A'</fullName>
    </alternativeName>
</protein>
<dbReference type="Pfam" id="PF04998">
    <property type="entry name" value="RNA_pol_Rpb1_5"/>
    <property type="match status" value="1"/>
</dbReference>
<name>A0A830GWU3_9CREN</name>
<feature type="binding site" evidence="13">
    <location>
        <position position="113"/>
    </location>
    <ligand>
        <name>Zn(2+)</name>
        <dbReference type="ChEBI" id="CHEBI:29105"/>
        <label>2</label>
    </ligand>
</feature>
<evidence type="ECO:0000256" key="13">
    <source>
        <dbReference type="HAMAP-Rule" id="MF_00863"/>
    </source>
</evidence>
<gene>
    <name evidence="13" type="primary">rpo1N</name>
    <name evidence="13" type="synonym">rpoA1</name>
    <name evidence="16" type="ORF">GCM10007981_12470</name>
</gene>
<feature type="binding site" evidence="13">
    <location>
        <position position="469"/>
    </location>
    <ligand>
        <name>Mg(2+)</name>
        <dbReference type="ChEBI" id="CHEBI:18420"/>
    </ligand>
</feature>
<dbReference type="GO" id="GO:0005737">
    <property type="term" value="C:cytoplasm"/>
    <property type="evidence" value="ECO:0007669"/>
    <property type="project" value="UniProtKB-SubCell"/>
</dbReference>
<comment type="similarity">
    <text evidence="1 13 14">Belongs to the RNA polymerase beta' chain family.</text>
</comment>
<evidence type="ECO:0000256" key="12">
    <source>
        <dbReference type="ARBA" id="ARBA00053389"/>
    </source>
</evidence>
<dbReference type="EMBL" id="BMNL01000003">
    <property type="protein sequence ID" value="GGP21284.1"/>
    <property type="molecule type" value="Genomic_DNA"/>
</dbReference>
<feature type="binding site" evidence="13">
    <location>
        <position position="70"/>
    </location>
    <ligand>
        <name>Zn(2+)</name>
        <dbReference type="ChEBI" id="CHEBI:29105"/>
        <label>1</label>
    </ligand>
</feature>
<dbReference type="InterPro" id="IPR012758">
    <property type="entry name" value="RPO1N"/>
</dbReference>
<dbReference type="Pfam" id="PF00623">
    <property type="entry name" value="RNA_pol_Rpb1_2"/>
    <property type="match status" value="1"/>
</dbReference>
<evidence type="ECO:0000256" key="5">
    <source>
        <dbReference type="ARBA" id="ARBA00022695"/>
    </source>
</evidence>
<comment type="cofactor">
    <cofactor evidence="13">
        <name>Zn(2+)</name>
        <dbReference type="ChEBI" id="CHEBI:29105"/>
    </cofactor>
    <text evidence="13">Binds at least 2 Zn(2+) per subunit.</text>
</comment>
<evidence type="ECO:0000256" key="14">
    <source>
        <dbReference type="RuleBase" id="RU004279"/>
    </source>
</evidence>
<comment type="caution">
    <text evidence="16">The sequence shown here is derived from an EMBL/GenBank/DDBJ whole genome shotgun (WGS) entry which is preliminary data.</text>
</comment>
<dbReference type="InterPro" id="IPR000722">
    <property type="entry name" value="RNA_pol_asu"/>
</dbReference>
<dbReference type="Gene3D" id="2.40.40.20">
    <property type="match status" value="1"/>
</dbReference>
<dbReference type="GO" id="GO:0003677">
    <property type="term" value="F:DNA binding"/>
    <property type="evidence" value="ECO:0007669"/>
    <property type="project" value="UniProtKB-UniRule"/>
</dbReference>
<dbReference type="InterPro" id="IPR007066">
    <property type="entry name" value="RNA_pol_Rpb1_3"/>
</dbReference>
<evidence type="ECO:0000256" key="4">
    <source>
        <dbReference type="ARBA" id="ARBA00022679"/>
    </source>
</evidence>
<dbReference type="Gene3D" id="1.10.274.100">
    <property type="entry name" value="RNA polymerase Rpb1, domain 3"/>
    <property type="match status" value="1"/>
</dbReference>
<dbReference type="InterPro" id="IPR007080">
    <property type="entry name" value="RNA_pol_Rpb1_1"/>
</dbReference>
<dbReference type="Gene3D" id="1.10.132.30">
    <property type="match status" value="1"/>
</dbReference>
<keyword evidence="10 13" id="KW-0804">Transcription</keyword>
<dbReference type="Gene3D" id="4.10.860.120">
    <property type="entry name" value="RNA polymerase II, clamp domain"/>
    <property type="match status" value="2"/>
</dbReference>
<proteinExistence type="inferred from homology"/>
<evidence type="ECO:0000256" key="11">
    <source>
        <dbReference type="ARBA" id="ARBA00048552"/>
    </source>
</evidence>
<dbReference type="InterPro" id="IPR045867">
    <property type="entry name" value="DNA-dir_RpoC_beta_prime"/>
</dbReference>
<comment type="subunit">
    <text evidence="13">Part of the RNA polymerase complex.</text>
</comment>
<sequence>MSLNQPKSTERDIPSKSLSRIRFGILSPDTIRRMSVMEITTSETYDEAGNPVKGGIMDKRLGVAEPEAVCDTCGNDYSRCPGHFGRIELARPVIHPEFAKPIHDLLRATCRECGRALLTDEEISRYRTRLARLKKHWHLTRDRVIAKIVKKAISRDTCPHCGAKQLRIRLERPTDFYEETENHVEVKMDPVKIRERLEKIPDSDLEVLGVDPSSARPEWAILTVIPVPPPQVRPSIQLPNGQMSVDDLTHKLVEIVRTNEKLRNAIESGSPSMMVDDVWNLLQYHVSTYFNNELPGLPQAKHRGGRPLKTLAQRLKGKEGRFRGSLSGKRVDFSARTVISPDPNISINEVGVPIDIAKELTVPEYVTEWNIDKVRQLVVNGPEIWPGAIEIVGSDGRKRNLKYVRDRTEVAKSITPGSIVYRHLIDGDIVLFNRQPSLHRMSIMGHIAKVLPGRTFRLHLAVCPPYNADFDGDEMNLHVPQTEEARAEARLLMLVQNHIITPRYGGPIIGARQDYITSGYLLSRKDTLINKEQLMYLLAAANYDGEVMEPAILYPEKLWTGKQVISMLLPKDLNWTQPTAMRSTCKDANDCLTDEFIVVVNGYMATGVLDKKSIGAEQVNSLWHTIVKRYGGDVARQWLDSTLRMIMRFVDLRGFTIGMDSLELGEEAFREIREIENKYEEDVKDLLSKFYAKTLEADPGYTVEETLENRITILLSKIREEAAAIIDKYVDKDSDAYIMAKTGARGSLVNLTQMMALLGQQTVRGERFKRGFLNRTLPHFEQGDLGPEARGYVRSNLRLGLTPIEYFFHAASGRDGLVDTAVRTSQSGYAQRRLINAMQDMYVSYDGTVRTSSDLIIQFKYGDDAVDPSKSDHGSINIDDVIRRAQSIKPIKEEAENKEGKQE</sequence>
<comment type="catalytic activity">
    <reaction evidence="11 13 14">
        <text>RNA(n) + a ribonucleoside 5'-triphosphate = RNA(n+1) + diphosphate</text>
        <dbReference type="Rhea" id="RHEA:21248"/>
        <dbReference type="Rhea" id="RHEA-COMP:14527"/>
        <dbReference type="Rhea" id="RHEA-COMP:17342"/>
        <dbReference type="ChEBI" id="CHEBI:33019"/>
        <dbReference type="ChEBI" id="CHEBI:61557"/>
        <dbReference type="ChEBI" id="CHEBI:140395"/>
        <dbReference type="EC" id="2.7.7.6"/>
    </reaction>
</comment>
<comment type="subcellular location">
    <subcellularLocation>
        <location evidence="13">Cytoplasm</location>
    </subcellularLocation>
</comment>
<dbReference type="Pfam" id="PF05000">
    <property type="entry name" value="RNA_pol_Rpb1_4"/>
    <property type="match status" value="1"/>
</dbReference>
<feature type="binding site" evidence="13">
    <location>
        <position position="73"/>
    </location>
    <ligand>
        <name>Zn(2+)</name>
        <dbReference type="ChEBI" id="CHEBI:29105"/>
        <label>1</label>
    </ligand>
</feature>
<dbReference type="Pfam" id="PF04997">
    <property type="entry name" value="RNA_pol_Rpb1_1"/>
    <property type="match status" value="1"/>
</dbReference>
<dbReference type="SMART" id="SM00663">
    <property type="entry name" value="RPOLA_N"/>
    <property type="match status" value="1"/>
</dbReference>
<organism evidence="16 17">
    <name type="scientific">Thermocladium modestius</name>
    <dbReference type="NCBI Taxonomy" id="62609"/>
    <lineage>
        <taxon>Archaea</taxon>
        <taxon>Thermoproteota</taxon>
        <taxon>Thermoprotei</taxon>
        <taxon>Thermoproteales</taxon>
        <taxon>Thermoproteaceae</taxon>
        <taxon>Thermocladium</taxon>
    </lineage>
</organism>
<keyword evidence="4 13" id="KW-0808">Transferase</keyword>
<dbReference type="GO" id="GO:0003899">
    <property type="term" value="F:DNA-directed RNA polymerase activity"/>
    <property type="evidence" value="ECO:0007669"/>
    <property type="project" value="UniProtKB-UniRule"/>
</dbReference>
<dbReference type="InterPro" id="IPR042102">
    <property type="entry name" value="RNA_pol_Rpb1_3_sf"/>
</dbReference>
<dbReference type="FunFam" id="2.40.40.20:FF:000019">
    <property type="entry name" value="DNA-directed RNA polymerase II subunit RPB1"/>
    <property type="match status" value="1"/>
</dbReference>
<dbReference type="HAMAP" id="MF_00863">
    <property type="entry name" value="RNApol_arch_Rpo1N"/>
    <property type="match status" value="1"/>
</dbReference>
<dbReference type="InterPro" id="IPR006592">
    <property type="entry name" value="RNA_pol_N"/>
</dbReference>
<evidence type="ECO:0000256" key="10">
    <source>
        <dbReference type="ARBA" id="ARBA00023163"/>
    </source>
</evidence>
<dbReference type="Gene3D" id="6.20.50.80">
    <property type="match status" value="1"/>
</dbReference>
<dbReference type="Gene3D" id="6.10.250.2940">
    <property type="match status" value="1"/>
</dbReference>
<keyword evidence="3 13" id="KW-0963">Cytoplasm</keyword>
<keyword evidence="7 13" id="KW-0862">Zinc</keyword>
<dbReference type="InterPro" id="IPR038120">
    <property type="entry name" value="Rpb1_funnel_sf"/>
</dbReference>
<evidence type="ECO:0000313" key="17">
    <source>
        <dbReference type="Proteomes" id="UP000610960"/>
    </source>
</evidence>
<dbReference type="NCBIfam" id="NF006336">
    <property type="entry name" value="PRK08566.1"/>
    <property type="match status" value="1"/>
</dbReference>
<evidence type="ECO:0000256" key="2">
    <source>
        <dbReference type="ARBA" id="ARBA00022478"/>
    </source>
</evidence>
<evidence type="ECO:0000259" key="15">
    <source>
        <dbReference type="SMART" id="SM00663"/>
    </source>
</evidence>
<evidence type="ECO:0000256" key="6">
    <source>
        <dbReference type="ARBA" id="ARBA00022723"/>
    </source>
</evidence>
<keyword evidence="6 13" id="KW-0479">Metal-binding</keyword>
<evidence type="ECO:0000256" key="9">
    <source>
        <dbReference type="ARBA" id="ARBA00023125"/>
    </source>
</evidence>
<dbReference type="RefSeq" id="WP_188596574.1">
    <property type="nucleotide sequence ID" value="NZ_BMNL01000003.1"/>
</dbReference>
<evidence type="ECO:0000256" key="8">
    <source>
        <dbReference type="ARBA" id="ARBA00022842"/>
    </source>
</evidence>
<feature type="binding site" evidence="13">
    <location>
        <position position="158"/>
    </location>
    <ligand>
        <name>Zn(2+)</name>
        <dbReference type="ChEBI" id="CHEBI:29105"/>
        <label>2</label>
    </ligand>
</feature>
<evidence type="ECO:0000256" key="3">
    <source>
        <dbReference type="ARBA" id="ARBA00022490"/>
    </source>
</evidence>
<dbReference type="NCBIfam" id="TIGR02390">
    <property type="entry name" value="RNA_pol_rpoA1"/>
    <property type="match status" value="1"/>
</dbReference>
<feature type="binding site" evidence="13">
    <location>
        <position position="161"/>
    </location>
    <ligand>
        <name>Zn(2+)</name>
        <dbReference type="ChEBI" id="CHEBI:29105"/>
        <label>2</label>
    </ligand>
</feature>
<dbReference type="GO" id="GO:0008270">
    <property type="term" value="F:zinc ion binding"/>
    <property type="evidence" value="ECO:0007669"/>
    <property type="project" value="UniProtKB-UniRule"/>
</dbReference>
<keyword evidence="17" id="KW-1185">Reference proteome</keyword>
<feature type="binding site" evidence="13">
    <location>
        <position position="471"/>
    </location>
    <ligand>
        <name>Mg(2+)</name>
        <dbReference type="ChEBI" id="CHEBI:18420"/>
    </ligand>
</feature>
<dbReference type="PANTHER" id="PTHR19376:SF32">
    <property type="entry name" value="DNA-DIRECTED RNA POLYMERASE III SUBUNIT RPC1"/>
    <property type="match status" value="1"/>
</dbReference>
<evidence type="ECO:0000256" key="1">
    <source>
        <dbReference type="ARBA" id="ARBA00006460"/>
    </source>
</evidence>
<dbReference type="InterPro" id="IPR007081">
    <property type="entry name" value="RNA_pol_Rpb1_5"/>
</dbReference>
<feature type="domain" description="RNA polymerase N-terminal" evidence="15">
    <location>
        <begin position="218"/>
        <end position="523"/>
    </location>
</feature>
<keyword evidence="8 13" id="KW-0460">Magnesium</keyword>
<feature type="binding site" evidence="13">
    <location>
        <position position="473"/>
    </location>
    <ligand>
        <name>Mg(2+)</name>
        <dbReference type="ChEBI" id="CHEBI:18420"/>
    </ligand>
</feature>
<comment type="cofactor">
    <cofactor evidence="13">
        <name>Mg(2+)</name>
        <dbReference type="ChEBI" id="CHEBI:18420"/>
    </cofactor>
</comment>
<accession>A0A830GWU3</accession>
<reference evidence="16" key="2">
    <citation type="submission" date="2020-09" db="EMBL/GenBank/DDBJ databases">
        <authorList>
            <person name="Sun Q."/>
            <person name="Ohkuma M."/>
        </authorList>
    </citation>
    <scope>NUCLEOTIDE SEQUENCE</scope>
    <source>
        <strain evidence="16">JCM 10088</strain>
    </source>
</reference>
<dbReference type="InterPro" id="IPR044893">
    <property type="entry name" value="RNA_pol_Rpb1_clamp_domain"/>
</dbReference>
<feature type="binding site" evidence="13">
    <location>
        <position position="110"/>
    </location>
    <ligand>
        <name>Zn(2+)</name>
        <dbReference type="ChEBI" id="CHEBI:29105"/>
        <label>2</label>
    </ligand>
</feature>
<evidence type="ECO:0000313" key="16">
    <source>
        <dbReference type="EMBL" id="GGP21284.1"/>
    </source>
</evidence>
<feature type="binding site" evidence="13">
    <location>
        <position position="80"/>
    </location>
    <ligand>
        <name>Zn(2+)</name>
        <dbReference type="ChEBI" id="CHEBI:29105"/>
        <label>1</label>
    </ligand>
</feature>
<keyword evidence="5 13" id="KW-0548">Nucleotidyltransferase</keyword>
<evidence type="ECO:0000256" key="7">
    <source>
        <dbReference type="ARBA" id="ARBA00022833"/>
    </source>
</evidence>
<dbReference type="AlphaFoldDB" id="A0A830GWU3"/>